<sequence>MNQNPCLTYSAAPLPVILSLDLLQLLPHNWVDFLIAKNFYNFILSFAVNK</sequence>
<dbReference type="EMBL" id="VSRR010126872">
    <property type="protein sequence ID" value="MPD01367.1"/>
    <property type="molecule type" value="Genomic_DNA"/>
</dbReference>
<reference evidence="1 2" key="1">
    <citation type="submission" date="2019-05" db="EMBL/GenBank/DDBJ databases">
        <title>Another draft genome of Portunus trituberculatus and its Hox gene families provides insights of decapod evolution.</title>
        <authorList>
            <person name="Jeong J.-H."/>
            <person name="Song I."/>
            <person name="Kim S."/>
            <person name="Choi T."/>
            <person name="Kim D."/>
            <person name="Ryu S."/>
            <person name="Kim W."/>
        </authorList>
    </citation>
    <scope>NUCLEOTIDE SEQUENCE [LARGE SCALE GENOMIC DNA]</scope>
    <source>
        <tissue evidence="1">Muscle</tissue>
    </source>
</reference>
<dbReference type="OrthoDB" id="294295at2759"/>
<keyword evidence="2" id="KW-1185">Reference proteome</keyword>
<evidence type="ECO:0000313" key="1">
    <source>
        <dbReference type="EMBL" id="MPD01367.1"/>
    </source>
</evidence>
<name>A0A5B7K4A1_PORTR</name>
<dbReference type="Proteomes" id="UP000324222">
    <property type="component" value="Unassembled WGS sequence"/>
</dbReference>
<gene>
    <name evidence="1" type="ORF">E2C01_096890</name>
</gene>
<organism evidence="1 2">
    <name type="scientific">Portunus trituberculatus</name>
    <name type="common">Swimming crab</name>
    <name type="synonym">Neptunus trituberculatus</name>
    <dbReference type="NCBI Taxonomy" id="210409"/>
    <lineage>
        <taxon>Eukaryota</taxon>
        <taxon>Metazoa</taxon>
        <taxon>Ecdysozoa</taxon>
        <taxon>Arthropoda</taxon>
        <taxon>Crustacea</taxon>
        <taxon>Multicrustacea</taxon>
        <taxon>Malacostraca</taxon>
        <taxon>Eumalacostraca</taxon>
        <taxon>Eucarida</taxon>
        <taxon>Decapoda</taxon>
        <taxon>Pleocyemata</taxon>
        <taxon>Brachyura</taxon>
        <taxon>Eubrachyura</taxon>
        <taxon>Portunoidea</taxon>
        <taxon>Portunidae</taxon>
        <taxon>Portuninae</taxon>
        <taxon>Portunus</taxon>
    </lineage>
</organism>
<proteinExistence type="predicted"/>
<protein>
    <submittedName>
        <fullName evidence="1">Uncharacterized protein</fullName>
    </submittedName>
</protein>
<comment type="caution">
    <text evidence="1">The sequence shown here is derived from an EMBL/GenBank/DDBJ whole genome shotgun (WGS) entry which is preliminary data.</text>
</comment>
<evidence type="ECO:0000313" key="2">
    <source>
        <dbReference type="Proteomes" id="UP000324222"/>
    </source>
</evidence>
<accession>A0A5B7K4A1</accession>
<dbReference type="AlphaFoldDB" id="A0A5B7K4A1"/>